<dbReference type="eggNOG" id="ENOG502QQ8N">
    <property type="taxonomic scope" value="Eukaryota"/>
</dbReference>
<dbReference type="Pfam" id="PF01266">
    <property type="entry name" value="DAO"/>
    <property type="match status" value="1"/>
</dbReference>
<dbReference type="Gene3D" id="3.50.50.60">
    <property type="entry name" value="FAD/NAD(P)-binding domain"/>
    <property type="match status" value="1"/>
</dbReference>
<evidence type="ECO:0000313" key="2">
    <source>
        <dbReference type="EMBL" id="EPE36633.1"/>
    </source>
</evidence>
<reference evidence="2 3" key="1">
    <citation type="journal article" date="2013" name="BMC Genomics">
        <title>Genomics-driven discovery of the pneumocandin biosynthetic gene cluster in the fungus Glarea lozoyensis.</title>
        <authorList>
            <person name="Chen L."/>
            <person name="Yue Q."/>
            <person name="Zhang X."/>
            <person name="Xiang M."/>
            <person name="Wang C."/>
            <person name="Li S."/>
            <person name="Che Y."/>
            <person name="Ortiz-Lopez F.J."/>
            <person name="Bills G.F."/>
            <person name="Liu X."/>
            <person name="An Z."/>
        </authorList>
    </citation>
    <scope>NUCLEOTIDE SEQUENCE [LARGE SCALE GENOMIC DNA]</scope>
    <source>
        <strain evidence="3">ATCC 20868 / MF5171</strain>
    </source>
</reference>
<accession>S3EEF5</accession>
<dbReference type="GO" id="GO:0005737">
    <property type="term" value="C:cytoplasm"/>
    <property type="evidence" value="ECO:0007669"/>
    <property type="project" value="TreeGrafter"/>
</dbReference>
<dbReference type="InterPro" id="IPR036188">
    <property type="entry name" value="FAD/NAD-bd_sf"/>
</dbReference>
<feature type="domain" description="FAD dependent oxidoreductase" evidence="1">
    <location>
        <begin position="40"/>
        <end position="411"/>
    </location>
</feature>
<evidence type="ECO:0000313" key="3">
    <source>
        <dbReference type="Proteomes" id="UP000016922"/>
    </source>
</evidence>
<dbReference type="STRING" id="1116229.S3EEF5"/>
<dbReference type="HOGENOM" id="CLU_022730_0_1_1"/>
<dbReference type="AlphaFoldDB" id="S3EEF5"/>
<dbReference type="Gene3D" id="3.30.9.10">
    <property type="entry name" value="D-Amino Acid Oxidase, subunit A, domain 2"/>
    <property type="match status" value="1"/>
</dbReference>
<dbReference type="InterPro" id="IPR006076">
    <property type="entry name" value="FAD-dep_OxRdtase"/>
</dbReference>
<dbReference type="Proteomes" id="UP000016922">
    <property type="component" value="Unassembled WGS sequence"/>
</dbReference>
<organism evidence="2 3">
    <name type="scientific">Glarea lozoyensis (strain ATCC 20868 / MF5171)</name>
    <dbReference type="NCBI Taxonomy" id="1116229"/>
    <lineage>
        <taxon>Eukaryota</taxon>
        <taxon>Fungi</taxon>
        <taxon>Dikarya</taxon>
        <taxon>Ascomycota</taxon>
        <taxon>Pezizomycotina</taxon>
        <taxon>Leotiomycetes</taxon>
        <taxon>Helotiales</taxon>
        <taxon>Helotiaceae</taxon>
        <taxon>Glarea</taxon>
    </lineage>
</organism>
<dbReference type="GeneID" id="19467844"/>
<sequence length="459" mass="50448">MAPKFPPPFPVANSTLSFWRTELHALDSHRSTPELPSHVDILIIGAGFSGVSTAYHLLDNDNKQQPSIAILEAREACSGATGRNGGHIKPDLYFNVSKYAAKYGTAAAAEVALFEASQVYAMKKLVEKEKIDCDFILTRAIDATVDAQIAKESIAAYTKLSKEGVVEVINDVQYHTQKDAEGVSGVKGALCAFSFTAASIWPYKMVMHLLNLVVSKGVNLQTHTAVTEISETRDSDGFYTVKTKDRGSMKAKKIVFATNAYTAGIAPQFTNKIVPVRGICSRIVAPKETTPLLTTSSSVRYGHMLYDYLIPRADGSIVVGGAKQDFWNSLPHEWYGNVDDSKLIEPAKNYFDGYMQRTYRGWENSGAKVDKVWTGIMGYSSDYMPYVGHIPGKPGQLVVAGFSGHGMPLILRSTKGIADMILKDLPFKLTGVPRLFKVTKERMESQKNEILSQEKLARL</sequence>
<gene>
    <name evidence="2" type="ORF">GLAREA_08796</name>
</gene>
<dbReference type="OrthoDB" id="429143at2759"/>
<dbReference type="KEGG" id="glz:GLAREA_08796"/>
<dbReference type="PANTHER" id="PTHR13847:SF279">
    <property type="entry name" value="FAD DEPENDENT OXIDOREDUCTASE DOMAIN-CONTAINING PROTEIN-RELATED"/>
    <property type="match status" value="1"/>
</dbReference>
<dbReference type="OMA" id="LWMDQLD"/>
<protein>
    <submittedName>
        <fullName evidence="2">FAD/NAD(P)-binding protein</fullName>
    </submittedName>
</protein>
<dbReference type="RefSeq" id="XP_008075948.1">
    <property type="nucleotide sequence ID" value="XM_008077757.1"/>
</dbReference>
<dbReference type="SUPFAM" id="SSF51905">
    <property type="entry name" value="FAD/NAD(P)-binding domain"/>
    <property type="match status" value="1"/>
</dbReference>
<keyword evidence="3" id="KW-1185">Reference proteome</keyword>
<proteinExistence type="predicted"/>
<name>S3EEF5_GLAL2</name>
<dbReference type="EMBL" id="KE145352">
    <property type="protein sequence ID" value="EPE36633.1"/>
    <property type="molecule type" value="Genomic_DNA"/>
</dbReference>
<evidence type="ECO:0000259" key="1">
    <source>
        <dbReference type="Pfam" id="PF01266"/>
    </source>
</evidence>
<dbReference type="PANTHER" id="PTHR13847">
    <property type="entry name" value="SARCOSINE DEHYDROGENASE-RELATED"/>
    <property type="match status" value="1"/>
</dbReference>